<keyword evidence="7" id="KW-1185">Reference proteome</keyword>
<comment type="cofactor">
    <cofactor evidence="1">
        <name>FAD</name>
        <dbReference type="ChEBI" id="CHEBI:57692"/>
    </cofactor>
</comment>
<proteinExistence type="predicted"/>
<organism evidence="6 7">
    <name type="scientific">Lysobacter niastensis</name>
    <dbReference type="NCBI Taxonomy" id="380629"/>
    <lineage>
        <taxon>Bacteria</taxon>
        <taxon>Pseudomonadati</taxon>
        <taxon>Pseudomonadota</taxon>
        <taxon>Gammaproteobacteria</taxon>
        <taxon>Lysobacterales</taxon>
        <taxon>Lysobacteraceae</taxon>
        <taxon>Lysobacter</taxon>
    </lineage>
</organism>
<evidence type="ECO:0000259" key="5">
    <source>
        <dbReference type="Pfam" id="PF01266"/>
    </source>
</evidence>
<feature type="domain" description="FAD dependent oxidoreductase" evidence="5">
    <location>
        <begin position="6"/>
        <end position="358"/>
    </location>
</feature>
<evidence type="ECO:0000313" key="7">
    <source>
        <dbReference type="Proteomes" id="UP001429984"/>
    </source>
</evidence>
<keyword evidence="2" id="KW-0285">Flavoprotein</keyword>
<evidence type="ECO:0000256" key="3">
    <source>
        <dbReference type="ARBA" id="ARBA00022827"/>
    </source>
</evidence>
<dbReference type="InterPro" id="IPR006076">
    <property type="entry name" value="FAD-dep_OxRdtase"/>
</dbReference>
<dbReference type="PANTHER" id="PTHR10961">
    <property type="entry name" value="PEROXISOMAL SARCOSINE OXIDASE"/>
    <property type="match status" value="1"/>
</dbReference>
<dbReference type="SUPFAM" id="SSF54373">
    <property type="entry name" value="FAD-linked reductases, C-terminal domain"/>
    <property type="match status" value="1"/>
</dbReference>
<evidence type="ECO:0000256" key="4">
    <source>
        <dbReference type="ARBA" id="ARBA00023002"/>
    </source>
</evidence>
<dbReference type="Proteomes" id="UP001429984">
    <property type="component" value="Unassembled WGS sequence"/>
</dbReference>
<accession>A0ABS0B5M5</accession>
<evidence type="ECO:0000256" key="2">
    <source>
        <dbReference type="ARBA" id="ARBA00022630"/>
    </source>
</evidence>
<dbReference type="SUPFAM" id="SSF51905">
    <property type="entry name" value="FAD/NAD(P)-binding domain"/>
    <property type="match status" value="1"/>
</dbReference>
<protein>
    <submittedName>
        <fullName evidence="6">FAD-dependent oxidoreductase</fullName>
    </submittedName>
</protein>
<reference evidence="6 7" key="1">
    <citation type="submission" date="2020-11" db="EMBL/GenBank/DDBJ databases">
        <title>Draft Genome Sequence and Secondary Metabolite Biosynthetic Potential of the Lysobacter niastensis Type strain DSM 18481.</title>
        <authorList>
            <person name="Turrini P."/>
            <person name="Artuso I."/>
            <person name="Tescari M."/>
            <person name="Lugli G.A."/>
            <person name="Frangipani E."/>
            <person name="Ventura M."/>
            <person name="Visca P."/>
        </authorList>
    </citation>
    <scope>NUCLEOTIDE SEQUENCE [LARGE SCALE GENOMIC DNA]</scope>
    <source>
        <strain evidence="6 7">DSM 18481</strain>
    </source>
</reference>
<evidence type="ECO:0000256" key="1">
    <source>
        <dbReference type="ARBA" id="ARBA00001974"/>
    </source>
</evidence>
<dbReference type="PANTHER" id="PTHR10961:SF46">
    <property type="entry name" value="PEROXISOMAL SARCOSINE OXIDASE"/>
    <property type="match status" value="1"/>
</dbReference>
<evidence type="ECO:0000313" key="6">
    <source>
        <dbReference type="EMBL" id="MBF6024002.1"/>
    </source>
</evidence>
<dbReference type="InterPro" id="IPR036188">
    <property type="entry name" value="FAD/NAD-bd_sf"/>
</dbReference>
<dbReference type="Pfam" id="PF01266">
    <property type="entry name" value="DAO"/>
    <property type="match status" value="1"/>
</dbReference>
<name>A0ABS0B5M5_9GAMM</name>
<keyword evidence="4" id="KW-0560">Oxidoreductase</keyword>
<dbReference type="InterPro" id="IPR045170">
    <property type="entry name" value="MTOX"/>
</dbReference>
<dbReference type="RefSeq" id="WP_194930608.1">
    <property type="nucleotide sequence ID" value="NZ_JADLZT010000004.1"/>
</dbReference>
<dbReference type="EMBL" id="JADLZT010000004">
    <property type="protein sequence ID" value="MBF6024002.1"/>
    <property type="molecule type" value="Genomic_DNA"/>
</dbReference>
<keyword evidence="3" id="KW-0274">FAD</keyword>
<dbReference type="Gene3D" id="3.50.50.60">
    <property type="entry name" value="FAD/NAD(P)-binding domain"/>
    <property type="match status" value="1"/>
</dbReference>
<sequence>MSKTYDAVVVGAGVFGAWTAWHLLRAGQRVLMVDQYGPASARASSGGETRVIRMAYGPDEIYTRMSQQSLLGWKDFFARIAEPGLFRETGVLWLATAEDVSAAKSVEVLARNGIRHQVLDHYELAQRYPQIVVPPYYSAIFEPDSGALFARRAVQAVVEDNLRAGAELCIAAVDAPLGDTHLAEIRTHAGEAIRADRFVFACGPWLGRVLPDVLGGRIFPTRQEVLYFGTAPGDRRFSSPTLPTWLDFKFDYYGIPDVDGRGFKLAHDAHGEAVDPDTLERLPSPARIEHAREFLARRFPALAAAPLVAAEVCQYENTWNGDFVIDRHPAFDNVWIAGGGSGHGFKHGPAVGAHLVERMLEDAPPEPRFSLATKQDVQKREVH</sequence>
<dbReference type="Gene3D" id="3.30.9.10">
    <property type="entry name" value="D-Amino Acid Oxidase, subunit A, domain 2"/>
    <property type="match status" value="1"/>
</dbReference>
<comment type="caution">
    <text evidence="6">The sequence shown here is derived from an EMBL/GenBank/DDBJ whole genome shotgun (WGS) entry which is preliminary data.</text>
</comment>
<gene>
    <name evidence="6" type="ORF">IU514_08165</name>
</gene>